<evidence type="ECO:0000313" key="2">
    <source>
        <dbReference type="Proteomes" id="UP001215598"/>
    </source>
</evidence>
<gene>
    <name evidence="1" type="ORF">B0H16DRAFT_1740963</name>
</gene>
<accession>A0AAD7MHX8</accession>
<name>A0AAD7MHX8_9AGAR</name>
<comment type="caution">
    <text evidence="1">The sequence shown here is derived from an EMBL/GenBank/DDBJ whole genome shotgun (WGS) entry which is preliminary data.</text>
</comment>
<organism evidence="1 2">
    <name type="scientific">Mycena metata</name>
    <dbReference type="NCBI Taxonomy" id="1033252"/>
    <lineage>
        <taxon>Eukaryota</taxon>
        <taxon>Fungi</taxon>
        <taxon>Dikarya</taxon>
        <taxon>Basidiomycota</taxon>
        <taxon>Agaricomycotina</taxon>
        <taxon>Agaricomycetes</taxon>
        <taxon>Agaricomycetidae</taxon>
        <taxon>Agaricales</taxon>
        <taxon>Marasmiineae</taxon>
        <taxon>Mycenaceae</taxon>
        <taxon>Mycena</taxon>
    </lineage>
</organism>
<dbReference type="AlphaFoldDB" id="A0AAD7MHX8"/>
<keyword evidence="2" id="KW-1185">Reference proteome</keyword>
<reference evidence="1" key="1">
    <citation type="submission" date="2023-03" db="EMBL/GenBank/DDBJ databases">
        <title>Massive genome expansion in bonnet fungi (Mycena s.s.) driven by repeated elements and novel gene families across ecological guilds.</title>
        <authorList>
            <consortium name="Lawrence Berkeley National Laboratory"/>
            <person name="Harder C.B."/>
            <person name="Miyauchi S."/>
            <person name="Viragh M."/>
            <person name="Kuo A."/>
            <person name="Thoen E."/>
            <person name="Andreopoulos B."/>
            <person name="Lu D."/>
            <person name="Skrede I."/>
            <person name="Drula E."/>
            <person name="Henrissat B."/>
            <person name="Morin E."/>
            <person name="Kohler A."/>
            <person name="Barry K."/>
            <person name="LaButti K."/>
            <person name="Morin E."/>
            <person name="Salamov A."/>
            <person name="Lipzen A."/>
            <person name="Mereny Z."/>
            <person name="Hegedus B."/>
            <person name="Baldrian P."/>
            <person name="Stursova M."/>
            <person name="Weitz H."/>
            <person name="Taylor A."/>
            <person name="Grigoriev I.V."/>
            <person name="Nagy L.G."/>
            <person name="Martin F."/>
            <person name="Kauserud H."/>
        </authorList>
    </citation>
    <scope>NUCLEOTIDE SEQUENCE</scope>
    <source>
        <strain evidence="1">CBHHK182m</strain>
    </source>
</reference>
<protein>
    <submittedName>
        <fullName evidence="1">Uncharacterized protein</fullName>
    </submittedName>
</protein>
<evidence type="ECO:0000313" key="1">
    <source>
        <dbReference type="EMBL" id="KAJ7716878.1"/>
    </source>
</evidence>
<sequence>MELDIHYDRTSAEALVYKNAQALSLKNDLAIQHLTNVQTDCLVVQQCDPSKKMWKLLAYDATTEEYSAKAVNLSQRVKLVGLDCQAFKLALQQTKLIQGAFEHHFGTQVTAWNVGDDLSDGFLNISANFFTRSNGTDGLEAVAVGEGVDPFSILPKFKGAGLVHTIDNAVKYYRKSVDANGAVFYDKIFPGNFRVGDIVEVRASATVVSSKHSALKIHFHLHAMILHDARFSKAAEEKRVTANPPFETKKRLRKKGAAVDEDLEVGETRKKLKQLAVTDDMDSTPT</sequence>
<proteinExistence type="predicted"/>
<dbReference type="Proteomes" id="UP001215598">
    <property type="component" value="Unassembled WGS sequence"/>
</dbReference>
<dbReference type="EMBL" id="JARKIB010000285">
    <property type="protein sequence ID" value="KAJ7716878.1"/>
    <property type="molecule type" value="Genomic_DNA"/>
</dbReference>